<dbReference type="EMBL" id="JBAHYK010001148">
    <property type="protein sequence ID" value="KAL0569310.1"/>
    <property type="molecule type" value="Genomic_DNA"/>
</dbReference>
<protein>
    <submittedName>
        <fullName evidence="1">Uncharacterized protein</fullName>
    </submittedName>
</protein>
<accession>A0ABR3F265</accession>
<feature type="non-terminal residue" evidence="1">
    <location>
        <position position="1"/>
    </location>
</feature>
<keyword evidence="2" id="KW-1185">Reference proteome</keyword>
<comment type="caution">
    <text evidence="1">The sequence shown here is derived from an EMBL/GenBank/DDBJ whole genome shotgun (WGS) entry which is preliminary data.</text>
</comment>
<reference evidence="1 2" key="1">
    <citation type="submission" date="2024-02" db="EMBL/GenBank/DDBJ databases">
        <title>A draft genome for the cacao thread blight pathogen Marasmius crinis-equi.</title>
        <authorList>
            <person name="Cohen S.P."/>
            <person name="Baruah I.K."/>
            <person name="Amoako-Attah I."/>
            <person name="Bukari Y."/>
            <person name="Meinhardt L.W."/>
            <person name="Bailey B.A."/>
        </authorList>
    </citation>
    <scope>NUCLEOTIDE SEQUENCE [LARGE SCALE GENOMIC DNA]</scope>
    <source>
        <strain evidence="1 2">GH-76</strain>
    </source>
</reference>
<proteinExistence type="predicted"/>
<gene>
    <name evidence="1" type="ORF">V5O48_012660</name>
</gene>
<sequence>VDYESDSKRLTLVPSGSTIWRAMTFHQDKGGMEWISTWIDVSQFSRFVASSSSDRVRASTPQPLKIFLMLVEDVDGPKICVRLMSTWGFNGVPPNLAPLSPIHHPAQ</sequence>
<evidence type="ECO:0000313" key="2">
    <source>
        <dbReference type="Proteomes" id="UP001465976"/>
    </source>
</evidence>
<name>A0ABR3F265_9AGAR</name>
<organism evidence="1 2">
    <name type="scientific">Marasmius crinis-equi</name>
    <dbReference type="NCBI Taxonomy" id="585013"/>
    <lineage>
        <taxon>Eukaryota</taxon>
        <taxon>Fungi</taxon>
        <taxon>Dikarya</taxon>
        <taxon>Basidiomycota</taxon>
        <taxon>Agaricomycotina</taxon>
        <taxon>Agaricomycetes</taxon>
        <taxon>Agaricomycetidae</taxon>
        <taxon>Agaricales</taxon>
        <taxon>Marasmiineae</taxon>
        <taxon>Marasmiaceae</taxon>
        <taxon>Marasmius</taxon>
    </lineage>
</organism>
<dbReference type="Proteomes" id="UP001465976">
    <property type="component" value="Unassembled WGS sequence"/>
</dbReference>
<evidence type="ECO:0000313" key="1">
    <source>
        <dbReference type="EMBL" id="KAL0569310.1"/>
    </source>
</evidence>